<evidence type="ECO:0000313" key="3">
    <source>
        <dbReference type="Proteomes" id="UP000015106"/>
    </source>
</evidence>
<proteinExistence type="predicted"/>
<sequence>LQLPRLQRHHDGQPGCRHEHDRGRAGGAALPARDRLHRGQHQRVRGLPAPPGHGRRLARGRGRWAAACARGVLQHELHGGELRHPRLLRAPPRQVPAVQQPDGPPRRQRLGRRRARRQRHGQRPRRGRGRRGEVVLAGVPVRRPQRHRHAQRPPRRGRVGRVRRRRARPARVRRGWRGAEAARSPHRRAALSRRPAHHADRDGWVLRRHGPRCLPRRP</sequence>
<feature type="region of interest" description="Disordered" evidence="1">
    <location>
        <begin position="83"/>
        <end position="218"/>
    </location>
</feature>
<feature type="compositionally biased region" description="Basic and acidic residues" evidence="1">
    <location>
        <begin position="9"/>
        <end position="24"/>
    </location>
</feature>
<reference evidence="2" key="2">
    <citation type="submission" date="2018-03" db="EMBL/GenBank/DDBJ databases">
        <title>The Triticum urartu genome reveals the dynamic nature of wheat genome evolution.</title>
        <authorList>
            <person name="Ling H."/>
            <person name="Ma B."/>
            <person name="Shi X."/>
            <person name="Liu H."/>
            <person name="Dong L."/>
            <person name="Sun H."/>
            <person name="Cao Y."/>
            <person name="Gao Q."/>
            <person name="Zheng S."/>
            <person name="Li Y."/>
            <person name="Yu Y."/>
            <person name="Du H."/>
            <person name="Qi M."/>
            <person name="Li Y."/>
            <person name="Yu H."/>
            <person name="Cui Y."/>
            <person name="Wang N."/>
            <person name="Chen C."/>
            <person name="Wu H."/>
            <person name="Zhao Y."/>
            <person name="Zhang J."/>
            <person name="Li Y."/>
            <person name="Zhou W."/>
            <person name="Zhang B."/>
            <person name="Hu W."/>
            <person name="Eijk M."/>
            <person name="Tang J."/>
            <person name="Witsenboer H."/>
            <person name="Zhao S."/>
            <person name="Li Z."/>
            <person name="Zhang A."/>
            <person name="Wang D."/>
            <person name="Liang C."/>
        </authorList>
    </citation>
    <scope>NUCLEOTIDE SEQUENCE [LARGE SCALE GENOMIC DNA]</scope>
    <source>
        <strain evidence="2">cv. G1812</strain>
    </source>
</reference>
<dbReference type="EnsemblPlants" id="TuG1812G0300000659.01.T01">
    <property type="protein sequence ID" value="TuG1812G0300000659.01.T01.cds336975"/>
    <property type="gene ID" value="TuG1812G0300000659.01"/>
</dbReference>
<dbReference type="Proteomes" id="UP000015106">
    <property type="component" value="Chromosome 3"/>
</dbReference>
<dbReference type="AlphaFoldDB" id="A0A8R7PP05"/>
<dbReference type="Gramene" id="TuG1812G0300000659.01.T01">
    <property type="protein sequence ID" value="TuG1812G0300000659.01.T01.cds336975"/>
    <property type="gene ID" value="TuG1812G0300000659.01"/>
</dbReference>
<feature type="compositionally biased region" description="Basic residues" evidence="1">
    <location>
        <begin position="35"/>
        <end position="44"/>
    </location>
</feature>
<reference evidence="2" key="3">
    <citation type="submission" date="2022-06" db="UniProtKB">
        <authorList>
            <consortium name="EnsemblPlants"/>
        </authorList>
    </citation>
    <scope>IDENTIFICATION</scope>
</reference>
<feature type="compositionally biased region" description="Basic residues" evidence="1">
    <location>
        <begin position="106"/>
        <end position="129"/>
    </location>
</feature>
<organism evidence="2 3">
    <name type="scientific">Triticum urartu</name>
    <name type="common">Red wild einkorn</name>
    <name type="synonym">Crithodium urartu</name>
    <dbReference type="NCBI Taxonomy" id="4572"/>
    <lineage>
        <taxon>Eukaryota</taxon>
        <taxon>Viridiplantae</taxon>
        <taxon>Streptophyta</taxon>
        <taxon>Embryophyta</taxon>
        <taxon>Tracheophyta</taxon>
        <taxon>Spermatophyta</taxon>
        <taxon>Magnoliopsida</taxon>
        <taxon>Liliopsida</taxon>
        <taxon>Poales</taxon>
        <taxon>Poaceae</taxon>
        <taxon>BOP clade</taxon>
        <taxon>Pooideae</taxon>
        <taxon>Triticodae</taxon>
        <taxon>Triticeae</taxon>
        <taxon>Triticinae</taxon>
        <taxon>Triticum</taxon>
    </lineage>
</organism>
<feature type="compositionally biased region" description="Basic residues" evidence="1">
    <location>
        <begin position="184"/>
        <end position="196"/>
    </location>
</feature>
<feature type="compositionally biased region" description="Basic residues" evidence="1">
    <location>
        <begin position="143"/>
        <end position="176"/>
    </location>
</feature>
<name>A0A8R7PP05_TRIUA</name>
<feature type="compositionally biased region" description="Low complexity" evidence="1">
    <location>
        <begin position="88"/>
        <end position="101"/>
    </location>
</feature>
<protein>
    <submittedName>
        <fullName evidence="2">Uncharacterized protein</fullName>
    </submittedName>
</protein>
<feature type="region of interest" description="Disordered" evidence="1">
    <location>
        <begin position="1"/>
        <end position="60"/>
    </location>
</feature>
<evidence type="ECO:0000313" key="2">
    <source>
        <dbReference type="EnsemblPlants" id="TuG1812G0300000659.01.T01.cds336975"/>
    </source>
</evidence>
<feature type="compositionally biased region" description="Basic residues" evidence="1">
    <location>
        <begin position="206"/>
        <end position="218"/>
    </location>
</feature>
<evidence type="ECO:0000256" key="1">
    <source>
        <dbReference type="SAM" id="MobiDB-lite"/>
    </source>
</evidence>
<accession>A0A8R7PP05</accession>
<reference evidence="3" key="1">
    <citation type="journal article" date="2013" name="Nature">
        <title>Draft genome of the wheat A-genome progenitor Triticum urartu.</title>
        <authorList>
            <person name="Ling H.Q."/>
            <person name="Zhao S."/>
            <person name="Liu D."/>
            <person name="Wang J."/>
            <person name="Sun H."/>
            <person name="Zhang C."/>
            <person name="Fan H."/>
            <person name="Li D."/>
            <person name="Dong L."/>
            <person name="Tao Y."/>
            <person name="Gao C."/>
            <person name="Wu H."/>
            <person name="Li Y."/>
            <person name="Cui Y."/>
            <person name="Guo X."/>
            <person name="Zheng S."/>
            <person name="Wang B."/>
            <person name="Yu K."/>
            <person name="Liang Q."/>
            <person name="Yang W."/>
            <person name="Lou X."/>
            <person name="Chen J."/>
            <person name="Feng M."/>
            <person name="Jian J."/>
            <person name="Zhang X."/>
            <person name="Luo G."/>
            <person name="Jiang Y."/>
            <person name="Liu J."/>
            <person name="Wang Z."/>
            <person name="Sha Y."/>
            <person name="Zhang B."/>
            <person name="Wu H."/>
            <person name="Tang D."/>
            <person name="Shen Q."/>
            <person name="Xue P."/>
            <person name="Zou S."/>
            <person name="Wang X."/>
            <person name="Liu X."/>
            <person name="Wang F."/>
            <person name="Yang Y."/>
            <person name="An X."/>
            <person name="Dong Z."/>
            <person name="Zhang K."/>
            <person name="Zhang X."/>
            <person name="Luo M.C."/>
            <person name="Dvorak J."/>
            <person name="Tong Y."/>
            <person name="Wang J."/>
            <person name="Yang H."/>
            <person name="Li Z."/>
            <person name="Wang D."/>
            <person name="Zhang A."/>
            <person name="Wang J."/>
        </authorList>
    </citation>
    <scope>NUCLEOTIDE SEQUENCE</scope>
    <source>
        <strain evidence="3">cv. G1812</strain>
    </source>
</reference>
<keyword evidence="3" id="KW-1185">Reference proteome</keyword>